<sequence length="100" mass="10724">MRISVPTIPHVVSPTKTNTITPAAAIERIASHLASGSVTLLTGAGVSVDSGIRAYRGKDGRYMNPNYKCALNSIPKCAALTNPKAHLCTRTRLWTLHIKV</sequence>
<accession>A0A8I3ADP0</accession>
<name>A0A8I3ADP0_9AGAM</name>
<evidence type="ECO:0000256" key="1">
    <source>
        <dbReference type="ARBA" id="ARBA00004173"/>
    </source>
</evidence>
<evidence type="ECO:0000256" key="2">
    <source>
        <dbReference type="ARBA" id="ARBA00023128"/>
    </source>
</evidence>
<evidence type="ECO:0000313" key="4">
    <source>
        <dbReference type="Proteomes" id="UP000683000"/>
    </source>
</evidence>
<gene>
    <name evidence="3" type="ORF">JVT61DRAFT_308</name>
</gene>
<dbReference type="AlphaFoldDB" id="A0A8I3ADP0"/>
<dbReference type="OrthoDB" id="424302at2759"/>
<dbReference type="Proteomes" id="UP000683000">
    <property type="component" value="Unassembled WGS sequence"/>
</dbReference>
<comment type="subcellular location">
    <subcellularLocation>
        <location evidence="1">Mitochondrion</location>
    </subcellularLocation>
</comment>
<evidence type="ECO:0008006" key="5">
    <source>
        <dbReference type="Google" id="ProtNLM"/>
    </source>
</evidence>
<organism evidence="3 4">
    <name type="scientific">Boletus reticuloceps</name>
    <dbReference type="NCBI Taxonomy" id="495285"/>
    <lineage>
        <taxon>Eukaryota</taxon>
        <taxon>Fungi</taxon>
        <taxon>Dikarya</taxon>
        <taxon>Basidiomycota</taxon>
        <taxon>Agaricomycotina</taxon>
        <taxon>Agaricomycetes</taxon>
        <taxon>Agaricomycetidae</taxon>
        <taxon>Boletales</taxon>
        <taxon>Boletineae</taxon>
        <taxon>Boletaceae</taxon>
        <taxon>Boletoideae</taxon>
        <taxon>Boletus</taxon>
    </lineage>
</organism>
<protein>
    <recommendedName>
        <fullName evidence="5">Deacetylase sirtuin-type domain-containing protein</fullName>
    </recommendedName>
</protein>
<keyword evidence="4" id="KW-1185">Reference proteome</keyword>
<proteinExistence type="predicted"/>
<keyword evidence="2" id="KW-0496">Mitochondrion</keyword>
<comment type="caution">
    <text evidence="3">The sequence shown here is derived from an EMBL/GenBank/DDBJ whole genome shotgun (WGS) entry which is preliminary data.</text>
</comment>
<evidence type="ECO:0000313" key="3">
    <source>
        <dbReference type="EMBL" id="KAG6381706.1"/>
    </source>
</evidence>
<dbReference type="InterPro" id="IPR029035">
    <property type="entry name" value="DHS-like_NAD/FAD-binding_dom"/>
</dbReference>
<reference evidence="3" key="1">
    <citation type="submission" date="2021-03" db="EMBL/GenBank/DDBJ databases">
        <title>Evolutionary innovations through gain and loss of genes in the ectomycorrhizal Boletales.</title>
        <authorList>
            <person name="Wu G."/>
            <person name="Miyauchi S."/>
            <person name="Morin E."/>
            <person name="Yang Z.-L."/>
            <person name="Xu J."/>
            <person name="Martin F.M."/>
        </authorList>
    </citation>
    <scope>NUCLEOTIDE SEQUENCE</scope>
    <source>
        <strain evidence="3">BR01</strain>
    </source>
</reference>
<dbReference type="EMBL" id="JAGFBS010000001">
    <property type="protein sequence ID" value="KAG6381706.1"/>
    <property type="molecule type" value="Genomic_DNA"/>
</dbReference>
<dbReference type="Gene3D" id="3.40.50.1220">
    <property type="entry name" value="TPP-binding domain"/>
    <property type="match status" value="1"/>
</dbReference>
<dbReference type="SUPFAM" id="SSF52467">
    <property type="entry name" value="DHS-like NAD/FAD-binding domain"/>
    <property type="match status" value="1"/>
</dbReference>
<dbReference type="GO" id="GO:0005739">
    <property type="term" value="C:mitochondrion"/>
    <property type="evidence" value="ECO:0007669"/>
    <property type="project" value="UniProtKB-SubCell"/>
</dbReference>